<dbReference type="KEGG" id="cvn:111115698"/>
<dbReference type="GeneID" id="111115698"/>
<dbReference type="Proteomes" id="UP000694844">
    <property type="component" value="Chromosome 9"/>
</dbReference>
<evidence type="ECO:0000313" key="5">
    <source>
        <dbReference type="Proteomes" id="UP000694844"/>
    </source>
</evidence>
<proteinExistence type="inferred from homology"/>
<evidence type="ECO:0000256" key="1">
    <source>
        <dbReference type="ARBA" id="ARBA00005964"/>
    </source>
</evidence>
<keyword evidence="2 3" id="KW-0378">Hydrolase</keyword>
<dbReference type="OrthoDB" id="408631at2759"/>
<reference evidence="6" key="1">
    <citation type="submission" date="2025-08" db="UniProtKB">
        <authorList>
            <consortium name="RefSeq"/>
        </authorList>
    </citation>
    <scope>IDENTIFICATION</scope>
    <source>
        <tissue evidence="6">Whole sample</tissue>
    </source>
</reference>
<dbReference type="RefSeq" id="XP_022310233.1">
    <property type="nucleotide sequence ID" value="XM_022454525.1"/>
</dbReference>
<dbReference type="Pfam" id="PF00135">
    <property type="entry name" value="COesterase"/>
    <property type="match status" value="1"/>
</dbReference>
<keyword evidence="5" id="KW-1185">Reference proteome</keyword>
<accession>A0A8B8C3G9</accession>
<dbReference type="InterPro" id="IPR002018">
    <property type="entry name" value="CarbesteraseB"/>
</dbReference>
<dbReference type="InterPro" id="IPR019826">
    <property type="entry name" value="Carboxylesterase_B_AS"/>
</dbReference>
<name>A0A8B8C3G9_CRAVI</name>
<feature type="domain" description="Carboxylesterase type B" evidence="4">
    <location>
        <begin position="31"/>
        <end position="560"/>
    </location>
</feature>
<organism evidence="5 6">
    <name type="scientific">Crassostrea virginica</name>
    <name type="common">Eastern oyster</name>
    <dbReference type="NCBI Taxonomy" id="6565"/>
    <lineage>
        <taxon>Eukaryota</taxon>
        <taxon>Metazoa</taxon>
        <taxon>Spiralia</taxon>
        <taxon>Lophotrochozoa</taxon>
        <taxon>Mollusca</taxon>
        <taxon>Bivalvia</taxon>
        <taxon>Autobranchia</taxon>
        <taxon>Pteriomorphia</taxon>
        <taxon>Ostreida</taxon>
        <taxon>Ostreoidea</taxon>
        <taxon>Ostreidae</taxon>
        <taxon>Crassostrea</taxon>
    </lineage>
</organism>
<evidence type="ECO:0000256" key="2">
    <source>
        <dbReference type="ARBA" id="ARBA00022801"/>
    </source>
</evidence>
<dbReference type="PANTHER" id="PTHR11559">
    <property type="entry name" value="CARBOXYLESTERASE"/>
    <property type="match status" value="1"/>
</dbReference>
<protein>
    <recommendedName>
        <fullName evidence="3">Carboxylic ester hydrolase</fullName>
        <ecNumber evidence="3">3.1.1.-</ecNumber>
    </recommendedName>
</protein>
<gene>
    <name evidence="6" type="primary">LOC111115698</name>
</gene>
<sequence>MYMVKMMKIQILAVLFLASFVRGSDVRNVVEVKTPTGWVRGYEEMVDDKQVFRFIQIPYAQPPVGELRFQKPRPIEKWENVQGISNEQSTGCSQWYYPIPGTEEMKLDEDCLFLNIYVPGGISTDRNLSVMVWIHGGGFVNGAGTQYNPVKLAAKGDVIVVTINYRLGLLGFFTMNDPLAPGNYGLWDMIEALRWIQNNIAAFGGNPNSVTIFGQSAGAAAVSLLPLIPSNKGLFQRAISQSGMVFNQAFSTRETEKKTMDLLLERTDCKGQEDVARTLKCLREVPVENITNAITFMDMLIPLNLSIEAGGFLPSIDGELFKENMGYPKSFDDDRYKFFRSIDFMSGTADGEGNVLFMSLTPEIQELYNFNVSEKIPARVLCEMNAPVYVDSAVGNVPELSQEICDFYSTTEGTDAQSNKVCEFYADYFFIVPSNTLLSIHAEDNTKTNSFQYLLTRKSPVLFFGDPPSWFKGAFHGDELPLLFDTSRIIPVSEETLQNLEKENELSETVIRYWTNFAKSGNPNGEKVPEWPSYDVSSKKYVIIDKPIKTGENLKAEATELLSRIIEKGRQRYHDEL</sequence>
<comment type="similarity">
    <text evidence="1 3">Belongs to the type-B carboxylesterase/lipase family.</text>
</comment>
<evidence type="ECO:0000313" key="6">
    <source>
        <dbReference type="RefSeq" id="XP_022310233.1"/>
    </source>
</evidence>
<dbReference type="EC" id="3.1.1.-" evidence="3"/>
<evidence type="ECO:0000259" key="4">
    <source>
        <dbReference type="Pfam" id="PF00135"/>
    </source>
</evidence>
<dbReference type="PROSITE" id="PS00122">
    <property type="entry name" value="CARBOXYLESTERASE_B_1"/>
    <property type="match status" value="1"/>
</dbReference>
<dbReference type="GO" id="GO:0016787">
    <property type="term" value="F:hydrolase activity"/>
    <property type="evidence" value="ECO:0007669"/>
    <property type="project" value="UniProtKB-KW"/>
</dbReference>
<dbReference type="InterPro" id="IPR019819">
    <property type="entry name" value="Carboxylesterase_B_CS"/>
</dbReference>
<dbReference type="InterPro" id="IPR029058">
    <property type="entry name" value="AB_hydrolase_fold"/>
</dbReference>
<feature type="chain" id="PRO_5034820861" description="Carboxylic ester hydrolase" evidence="3">
    <location>
        <begin position="24"/>
        <end position="577"/>
    </location>
</feature>
<dbReference type="InterPro" id="IPR050309">
    <property type="entry name" value="Type-B_Carboxylest/Lipase"/>
</dbReference>
<dbReference type="PROSITE" id="PS00941">
    <property type="entry name" value="CARBOXYLESTERASE_B_2"/>
    <property type="match status" value="1"/>
</dbReference>
<dbReference type="Gene3D" id="3.40.50.1820">
    <property type="entry name" value="alpha/beta hydrolase"/>
    <property type="match status" value="1"/>
</dbReference>
<feature type="signal peptide" evidence="3">
    <location>
        <begin position="1"/>
        <end position="23"/>
    </location>
</feature>
<evidence type="ECO:0000256" key="3">
    <source>
        <dbReference type="RuleBase" id="RU361235"/>
    </source>
</evidence>
<dbReference type="AlphaFoldDB" id="A0A8B8C3G9"/>
<keyword evidence="3" id="KW-0732">Signal</keyword>
<dbReference type="SUPFAM" id="SSF53474">
    <property type="entry name" value="alpha/beta-Hydrolases"/>
    <property type="match status" value="1"/>
</dbReference>